<evidence type="ECO:0000313" key="11">
    <source>
        <dbReference type="Proteomes" id="UP000317839"/>
    </source>
</evidence>
<dbReference type="OrthoDB" id="9809429at2"/>
<keyword evidence="11" id="KW-1185">Reference proteome</keyword>
<evidence type="ECO:0000256" key="5">
    <source>
        <dbReference type="ARBA" id="ARBA00022490"/>
    </source>
</evidence>
<proteinExistence type="inferred from homology"/>
<dbReference type="UniPathway" id="UPA00109">
    <property type="reaction ID" value="UER00189"/>
</dbReference>
<comment type="function">
    <text evidence="8">Involved in the gluconeogenesis. Catalyzes stereospecifically the conversion of dihydroxyacetone phosphate (DHAP) to D-glyceraldehyde-3-phosphate (G3P).</text>
</comment>
<comment type="pathway">
    <text evidence="2">Carbohydrate metabolism; erythritol degradation.</text>
</comment>
<dbReference type="PROSITE" id="PS51440">
    <property type="entry name" value="TIM_2"/>
    <property type="match status" value="1"/>
</dbReference>
<dbReference type="GO" id="GO:0006096">
    <property type="term" value="P:glycolytic process"/>
    <property type="evidence" value="ECO:0007669"/>
    <property type="project" value="UniProtKB-UniRule"/>
</dbReference>
<dbReference type="GO" id="GO:0005829">
    <property type="term" value="C:cytosol"/>
    <property type="evidence" value="ECO:0007669"/>
    <property type="project" value="TreeGrafter"/>
</dbReference>
<sequence>MGTGRKRLIAGNWKMNCQRAAALELASSVVELSQASENADLLICVPSIHLADIEKCLQDSQVKLGAQDAHWAESGAYTGETSVSMLEDYRVQYLLVGHSERREMFGDSDERVANKFEAALKNGIKPILCIGESLEQREQGVTLDVLKSQVQAVIDRVGIKAFENAAIAYEPIWAIGTGVTATPEQAQEVHEQLRHWLATHDQAIADGLQILYGGSMNAANAETLLAQPDIDGGLIGGASLKADDFMKIYSVAR</sequence>
<dbReference type="PANTHER" id="PTHR21139">
    <property type="entry name" value="TRIOSEPHOSPHATE ISOMERASE"/>
    <property type="match status" value="1"/>
</dbReference>
<accession>A0A545TBV9</accession>
<organism evidence="10 11">
    <name type="scientific">Aliikangiella marina</name>
    <dbReference type="NCBI Taxonomy" id="1712262"/>
    <lineage>
        <taxon>Bacteria</taxon>
        <taxon>Pseudomonadati</taxon>
        <taxon>Pseudomonadota</taxon>
        <taxon>Gammaproteobacteria</taxon>
        <taxon>Oceanospirillales</taxon>
        <taxon>Pleioneaceae</taxon>
        <taxon>Aliikangiella</taxon>
    </lineage>
</organism>
<keyword evidence="6 8" id="KW-0324">Glycolysis</keyword>
<comment type="similarity">
    <text evidence="3 8 9">Belongs to the triosephosphate isomerase family.</text>
</comment>
<dbReference type="HAMAP" id="MF_00147_B">
    <property type="entry name" value="TIM_B"/>
    <property type="match status" value="1"/>
</dbReference>
<dbReference type="GO" id="GO:0006094">
    <property type="term" value="P:gluconeogenesis"/>
    <property type="evidence" value="ECO:0007669"/>
    <property type="project" value="UniProtKB-UniRule"/>
</dbReference>
<evidence type="ECO:0000256" key="9">
    <source>
        <dbReference type="RuleBase" id="RU363013"/>
    </source>
</evidence>
<dbReference type="GO" id="GO:0019563">
    <property type="term" value="P:glycerol catabolic process"/>
    <property type="evidence" value="ECO:0007669"/>
    <property type="project" value="TreeGrafter"/>
</dbReference>
<evidence type="ECO:0000256" key="3">
    <source>
        <dbReference type="ARBA" id="ARBA00007422"/>
    </source>
</evidence>
<dbReference type="GO" id="GO:0046166">
    <property type="term" value="P:glyceraldehyde-3-phosphate biosynthetic process"/>
    <property type="evidence" value="ECO:0007669"/>
    <property type="project" value="TreeGrafter"/>
</dbReference>
<feature type="binding site" evidence="8">
    <location>
        <begin position="12"/>
        <end position="14"/>
    </location>
    <ligand>
        <name>substrate</name>
    </ligand>
</feature>
<keyword evidence="7 8" id="KW-0413">Isomerase</keyword>
<evidence type="ECO:0000256" key="2">
    <source>
        <dbReference type="ARBA" id="ARBA00004939"/>
    </source>
</evidence>
<name>A0A545TBV9_9GAMM</name>
<evidence type="ECO:0000256" key="7">
    <source>
        <dbReference type="ARBA" id="ARBA00023235"/>
    </source>
</evidence>
<dbReference type="Pfam" id="PF00121">
    <property type="entry name" value="TIM"/>
    <property type="match status" value="1"/>
</dbReference>
<dbReference type="InterPro" id="IPR000652">
    <property type="entry name" value="Triosephosphate_isomerase"/>
</dbReference>
<comment type="subcellular location">
    <subcellularLocation>
        <location evidence="8 9">Cytoplasm</location>
    </subcellularLocation>
</comment>
<protein>
    <recommendedName>
        <fullName evidence="8 9">Triosephosphate isomerase</fullName>
        <shortName evidence="8">TIM</shortName>
        <shortName evidence="8">TPI</shortName>
        <ecNumber evidence="8 9">5.3.1.1</ecNumber>
    </recommendedName>
    <alternativeName>
        <fullName evidence="8">Triose-phosphate isomerase</fullName>
    </alternativeName>
</protein>
<evidence type="ECO:0000256" key="1">
    <source>
        <dbReference type="ARBA" id="ARBA00004680"/>
    </source>
</evidence>
<dbReference type="InterPro" id="IPR022896">
    <property type="entry name" value="TrioseP_Isoase_bac/euk"/>
</dbReference>
<comment type="catalytic activity">
    <reaction evidence="8 9">
        <text>D-glyceraldehyde 3-phosphate = dihydroxyacetone phosphate</text>
        <dbReference type="Rhea" id="RHEA:18585"/>
        <dbReference type="ChEBI" id="CHEBI:57642"/>
        <dbReference type="ChEBI" id="CHEBI:59776"/>
        <dbReference type="EC" id="5.3.1.1"/>
    </reaction>
</comment>
<dbReference type="InterPro" id="IPR035990">
    <property type="entry name" value="TIM_sf"/>
</dbReference>
<comment type="caution">
    <text evidence="10">The sequence shown here is derived from an EMBL/GenBank/DDBJ whole genome shotgun (WGS) entry which is preliminary data.</text>
</comment>
<feature type="binding site" evidence="8">
    <location>
        <position position="215"/>
    </location>
    <ligand>
        <name>substrate</name>
    </ligand>
</feature>
<dbReference type="GO" id="GO:0004807">
    <property type="term" value="F:triose-phosphate isomerase activity"/>
    <property type="evidence" value="ECO:0007669"/>
    <property type="project" value="UniProtKB-UniRule"/>
</dbReference>
<dbReference type="NCBIfam" id="TIGR00419">
    <property type="entry name" value="tim"/>
    <property type="match status" value="1"/>
</dbReference>
<keyword evidence="5 8" id="KW-0963">Cytoplasm</keyword>
<dbReference type="FunFam" id="3.20.20.70:FF:000016">
    <property type="entry name" value="Triosephosphate isomerase"/>
    <property type="match status" value="1"/>
</dbReference>
<comment type="pathway">
    <text evidence="1 8 9">Carbohydrate degradation; glycolysis; D-glyceraldehyde 3-phosphate from glycerone phosphate: step 1/1.</text>
</comment>
<dbReference type="CDD" id="cd00311">
    <property type="entry name" value="TIM"/>
    <property type="match status" value="1"/>
</dbReference>
<feature type="binding site" evidence="8">
    <location>
        <begin position="236"/>
        <end position="237"/>
    </location>
    <ligand>
        <name>substrate</name>
    </ligand>
</feature>
<dbReference type="RefSeq" id="WP_142941290.1">
    <property type="nucleotide sequence ID" value="NZ_VIKR01000002.1"/>
</dbReference>
<comment type="pathway">
    <text evidence="8 9">Carbohydrate biosynthesis; gluconeogenesis.</text>
</comment>
<dbReference type="InterPro" id="IPR020861">
    <property type="entry name" value="Triosephosphate_isomerase_AS"/>
</dbReference>
<dbReference type="UniPathway" id="UPA00138"/>
<feature type="active site" description="Electrophile" evidence="8">
    <location>
        <position position="98"/>
    </location>
</feature>
<dbReference type="AlphaFoldDB" id="A0A545TBV9"/>
<dbReference type="EMBL" id="VIKR01000002">
    <property type="protein sequence ID" value="TQV74676.1"/>
    <property type="molecule type" value="Genomic_DNA"/>
</dbReference>
<dbReference type="EC" id="5.3.1.1" evidence="8 9"/>
<evidence type="ECO:0000256" key="8">
    <source>
        <dbReference type="HAMAP-Rule" id="MF_00147"/>
    </source>
</evidence>
<evidence type="ECO:0000256" key="4">
    <source>
        <dbReference type="ARBA" id="ARBA00022432"/>
    </source>
</evidence>
<feature type="active site" description="Proton acceptor" evidence="8">
    <location>
        <position position="170"/>
    </location>
</feature>
<evidence type="ECO:0000256" key="6">
    <source>
        <dbReference type="ARBA" id="ARBA00023152"/>
    </source>
</evidence>
<keyword evidence="4 8" id="KW-0312">Gluconeogenesis</keyword>
<dbReference type="Proteomes" id="UP000317839">
    <property type="component" value="Unassembled WGS sequence"/>
</dbReference>
<gene>
    <name evidence="8" type="primary">tpiA</name>
    <name evidence="10" type="ORF">FLL45_06860</name>
</gene>
<dbReference type="InterPro" id="IPR013785">
    <property type="entry name" value="Aldolase_TIM"/>
</dbReference>
<dbReference type="Gene3D" id="3.20.20.70">
    <property type="entry name" value="Aldolase class I"/>
    <property type="match status" value="1"/>
</dbReference>
<dbReference type="PROSITE" id="PS00171">
    <property type="entry name" value="TIM_1"/>
    <property type="match status" value="1"/>
</dbReference>
<reference evidence="10 11" key="1">
    <citation type="submission" date="2019-06" db="EMBL/GenBank/DDBJ databases">
        <title>Draft genome of Aliikangiella marina GYP-15.</title>
        <authorList>
            <person name="Wang G."/>
        </authorList>
    </citation>
    <scope>NUCLEOTIDE SEQUENCE [LARGE SCALE GENOMIC DNA]</scope>
    <source>
        <strain evidence="10 11">GYP-15</strain>
    </source>
</reference>
<evidence type="ECO:0000313" key="10">
    <source>
        <dbReference type="EMBL" id="TQV74676.1"/>
    </source>
</evidence>
<dbReference type="SUPFAM" id="SSF51351">
    <property type="entry name" value="Triosephosphate isomerase (TIM)"/>
    <property type="match status" value="1"/>
</dbReference>
<dbReference type="PANTHER" id="PTHR21139:SF42">
    <property type="entry name" value="TRIOSEPHOSPHATE ISOMERASE"/>
    <property type="match status" value="1"/>
</dbReference>
<feature type="binding site" evidence="8">
    <location>
        <position position="176"/>
    </location>
    <ligand>
        <name>substrate</name>
    </ligand>
</feature>
<comment type="subunit">
    <text evidence="8 9">Homodimer.</text>
</comment>